<evidence type="ECO:0000259" key="12">
    <source>
        <dbReference type="Pfam" id="PF10277"/>
    </source>
</evidence>
<evidence type="ECO:0000256" key="9">
    <source>
        <dbReference type="ARBA" id="ARBA00093632"/>
    </source>
</evidence>
<evidence type="ECO:0000256" key="7">
    <source>
        <dbReference type="ARBA" id="ARBA00023136"/>
    </source>
</evidence>
<reference evidence="13 14" key="1">
    <citation type="submission" date="2024-04" db="EMBL/GenBank/DDBJ databases">
        <authorList>
            <person name="Waldvogel A.-M."/>
            <person name="Schoenle A."/>
        </authorList>
    </citation>
    <scope>NUCLEOTIDE SEQUENCE [LARGE SCALE GENOMIC DNA]</scope>
</reference>
<dbReference type="PANTHER" id="PTHR12892:SF11">
    <property type="entry name" value="POST-GPI ATTACHMENT TO PROTEINS FACTOR 2"/>
    <property type="match status" value="1"/>
</dbReference>
<feature type="transmembrane region" description="Helical" evidence="11">
    <location>
        <begin position="218"/>
        <end position="236"/>
    </location>
</feature>
<keyword evidence="4 11" id="KW-0812">Transmembrane</keyword>
<dbReference type="GO" id="GO:0006506">
    <property type="term" value="P:GPI anchor biosynthetic process"/>
    <property type="evidence" value="ECO:0007669"/>
    <property type="project" value="UniProtKB-KW"/>
</dbReference>
<keyword evidence="3" id="KW-0337">GPI-anchor biosynthesis</keyword>
<dbReference type="Pfam" id="PF10277">
    <property type="entry name" value="Frag1"/>
    <property type="match status" value="1"/>
</dbReference>
<evidence type="ECO:0000256" key="3">
    <source>
        <dbReference type="ARBA" id="ARBA00022502"/>
    </source>
</evidence>
<keyword evidence="7 11" id="KW-0472">Membrane</keyword>
<proteinExistence type="inferred from homology"/>
<evidence type="ECO:0000256" key="11">
    <source>
        <dbReference type="SAM" id="Phobius"/>
    </source>
</evidence>
<dbReference type="Proteomes" id="UP001497482">
    <property type="component" value="Chromosome 10"/>
</dbReference>
<dbReference type="PANTHER" id="PTHR12892">
    <property type="entry name" value="FGF RECEPTOR ACTIVATING PROTEIN 1"/>
    <property type="match status" value="1"/>
</dbReference>
<keyword evidence="5 11" id="KW-1133">Transmembrane helix</keyword>
<comment type="similarity">
    <text evidence="2">Belongs to the PGAP2 family.</text>
</comment>
<dbReference type="InterPro" id="IPR039545">
    <property type="entry name" value="PGAP2"/>
</dbReference>
<dbReference type="InterPro" id="IPR019402">
    <property type="entry name" value="CWH43_N"/>
</dbReference>
<feature type="transmembrane region" description="Helical" evidence="11">
    <location>
        <begin position="144"/>
        <end position="165"/>
    </location>
</feature>
<sequence>MDSARSRSGVRGVCEDEDDRGQQLIEGLVLLQKMLQGPHAAGPDRPLLRFSFRSCVVGTLCLPLLGLLSCVFISSMYHFEDATGTHCHVPNYLPSISASISLTPECHIWRACIGLHWGPRVLVEYSYLKLYRGRFGARSVERSLSALSLLFSVCENMGLLILTSVSSTEAFAVHKTGFLLFIGSSLVYMLITCRLWSAIKKQSFSPEDARSYRWKKRLLLACSFFCGFAGFFYWKHNVHCQSGAYTLFALFEYLLVFSNMAFHLTAVWDFRGKDIVVVSLEDKHF</sequence>
<gene>
    <name evidence="13" type="ORF">KC01_LOCUS3902</name>
</gene>
<name>A0AAV2J5X9_KNICA</name>
<feature type="transmembrane region" description="Helical" evidence="11">
    <location>
        <begin position="242"/>
        <end position="262"/>
    </location>
</feature>
<keyword evidence="6" id="KW-0333">Golgi apparatus</keyword>
<protein>
    <recommendedName>
        <fullName evidence="9">Acyltransferase PGAP2</fullName>
    </recommendedName>
    <alternativeName>
        <fullName evidence="10">Post-GPI attachment to proteins factor 2</fullName>
    </alternativeName>
</protein>
<dbReference type="AlphaFoldDB" id="A0AAV2J5X9"/>
<evidence type="ECO:0000256" key="4">
    <source>
        <dbReference type="ARBA" id="ARBA00022692"/>
    </source>
</evidence>
<evidence type="ECO:0000313" key="14">
    <source>
        <dbReference type="Proteomes" id="UP001497482"/>
    </source>
</evidence>
<accession>A0AAV2J5X9</accession>
<evidence type="ECO:0000256" key="5">
    <source>
        <dbReference type="ARBA" id="ARBA00022989"/>
    </source>
</evidence>
<evidence type="ECO:0000256" key="1">
    <source>
        <dbReference type="ARBA" id="ARBA00004653"/>
    </source>
</evidence>
<keyword evidence="14" id="KW-1185">Reference proteome</keyword>
<comment type="function">
    <text evidence="8">Involved in the fatty acid remodeling steps of GPI-anchor maturation where the unsaturated acyl chain at sn-2 of inositol phosphate is replaced by a saturated stearoyl chain. May catalyze the second step of the fatty acid remodeling, by reacylating a lyso-GPI intermediate at sn-2 of inositol phosphate by a saturated chain. The fatty acid remodeling steps is critical for the integration of GPI-APs into lipid rafts.</text>
</comment>
<dbReference type="EMBL" id="OZ035832">
    <property type="protein sequence ID" value="CAL1571821.1"/>
    <property type="molecule type" value="Genomic_DNA"/>
</dbReference>
<feature type="domain" description="CWH43-like N-terminal" evidence="12">
    <location>
        <begin position="56"/>
        <end position="272"/>
    </location>
</feature>
<dbReference type="GO" id="GO:0005789">
    <property type="term" value="C:endoplasmic reticulum membrane"/>
    <property type="evidence" value="ECO:0007669"/>
    <property type="project" value="TreeGrafter"/>
</dbReference>
<feature type="transmembrane region" description="Helical" evidence="11">
    <location>
        <begin position="177"/>
        <end position="197"/>
    </location>
</feature>
<evidence type="ECO:0000256" key="8">
    <source>
        <dbReference type="ARBA" id="ARBA00093421"/>
    </source>
</evidence>
<dbReference type="GO" id="GO:0000139">
    <property type="term" value="C:Golgi membrane"/>
    <property type="evidence" value="ECO:0007669"/>
    <property type="project" value="UniProtKB-SubCell"/>
</dbReference>
<organism evidence="13 14">
    <name type="scientific">Knipowitschia caucasica</name>
    <name type="common">Caucasian dwarf goby</name>
    <name type="synonym">Pomatoschistus caucasicus</name>
    <dbReference type="NCBI Taxonomy" id="637954"/>
    <lineage>
        <taxon>Eukaryota</taxon>
        <taxon>Metazoa</taxon>
        <taxon>Chordata</taxon>
        <taxon>Craniata</taxon>
        <taxon>Vertebrata</taxon>
        <taxon>Euteleostomi</taxon>
        <taxon>Actinopterygii</taxon>
        <taxon>Neopterygii</taxon>
        <taxon>Teleostei</taxon>
        <taxon>Neoteleostei</taxon>
        <taxon>Acanthomorphata</taxon>
        <taxon>Gobiaria</taxon>
        <taxon>Gobiiformes</taxon>
        <taxon>Gobioidei</taxon>
        <taxon>Gobiidae</taxon>
        <taxon>Gobiinae</taxon>
        <taxon>Knipowitschia</taxon>
    </lineage>
</organism>
<evidence type="ECO:0000256" key="6">
    <source>
        <dbReference type="ARBA" id="ARBA00023034"/>
    </source>
</evidence>
<comment type="subcellular location">
    <subcellularLocation>
        <location evidence="1">Golgi apparatus membrane</location>
        <topology evidence="1">Multi-pass membrane protein</topology>
    </subcellularLocation>
</comment>
<evidence type="ECO:0000313" key="13">
    <source>
        <dbReference type="EMBL" id="CAL1571821.1"/>
    </source>
</evidence>
<evidence type="ECO:0000256" key="2">
    <source>
        <dbReference type="ARBA" id="ARBA00007414"/>
    </source>
</evidence>
<feature type="transmembrane region" description="Helical" evidence="11">
    <location>
        <begin position="50"/>
        <end position="73"/>
    </location>
</feature>
<evidence type="ECO:0000256" key="10">
    <source>
        <dbReference type="ARBA" id="ARBA00093676"/>
    </source>
</evidence>